<name>A0A031JXJ6_9SPHN</name>
<dbReference type="EMBL" id="JFYZ01000011">
    <property type="protein sequence ID" value="EZP81660.1"/>
    <property type="molecule type" value="Genomic_DNA"/>
</dbReference>
<proteinExistence type="predicted"/>
<organism evidence="3 4">
    <name type="scientific">Novosphingobium resinovorum</name>
    <dbReference type="NCBI Taxonomy" id="158500"/>
    <lineage>
        <taxon>Bacteria</taxon>
        <taxon>Pseudomonadati</taxon>
        <taxon>Pseudomonadota</taxon>
        <taxon>Alphaproteobacteria</taxon>
        <taxon>Sphingomonadales</taxon>
        <taxon>Sphingomonadaceae</taxon>
        <taxon>Novosphingobium</taxon>
    </lineage>
</organism>
<reference evidence="3 4" key="1">
    <citation type="submission" date="2014-03" db="EMBL/GenBank/DDBJ databases">
        <title>Whole genome sequence of Novosphingobium resinovorum KF1.</title>
        <authorList>
            <person name="Gan H.M."/>
            <person name="Gan H.Y."/>
            <person name="Chew T.H."/>
            <person name="Savka M.A."/>
        </authorList>
    </citation>
    <scope>NUCLEOTIDE SEQUENCE [LARGE SCALE GENOMIC DNA]</scope>
    <source>
        <strain evidence="3 4">KF1</strain>
    </source>
</reference>
<dbReference type="SUPFAM" id="SSF52833">
    <property type="entry name" value="Thioredoxin-like"/>
    <property type="match status" value="1"/>
</dbReference>
<dbReference type="Gene3D" id="3.40.30.10">
    <property type="entry name" value="Glutaredoxin"/>
    <property type="match status" value="1"/>
</dbReference>
<accession>A0A031JXJ6</accession>
<sequence length="245" mass="26668">MTKTVFRAVALAACAVLSMAAAPKGAAPRKGLPPASTNWTAATAVTADGSHRLGNPDAPLKLVEYVSYTCPHCAHFHKEADPVLRLTMVPKGQISVTVTNFLRNPIDLTVAMLTNCGDPKRFFVRHNAFFASQDKWLAKAEATNREQQQRWYQGDFPARMRAMASDLGFYDQTASWGLSRAQTDQCFANTAMLDKLKGQQGEVQALGLQGTPSFTLNGDLLDGHDWATVSKAITDKQAQQRAGNI</sequence>
<dbReference type="Pfam" id="PF13462">
    <property type="entry name" value="Thioredoxin_4"/>
    <property type="match status" value="1"/>
</dbReference>
<gene>
    <name evidence="3" type="ORF">BV97_02317</name>
</gene>
<dbReference type="Gene3D" id="1.10.40.110">
    <property type="match status" value="1"/>
</dbReference>
<feature type="domain" description="Thioredoxin-like fold" evidence="2">
    <location>
        <begin position="48"/>
        <end position="234"/>
    </location>
</feature>
<dbReference type="RefSeq" id="WP_008831001.1">
    <property type="nucleotide sequence ID" value="NZ_CP128492.1"/>
</dbReference>
<dbReference type="PATRIC" id="fig|158500.4.peg.2361"/>
<dbReference type="eggNOG" id="COG1651">
    <property type="taxonomic scope" value="Bacteria"/>
</dbReference>
<evidence type="ECO:0000313" key="3">
    <source>
        <dbReference type="EMBL" id="EZP81660.1"/>
    </source>
</evidence>
<keyword evidence="3" id="KW-0413">Isomerase</keyword>
<dbReference type="InterPro" id="IPR012336">
    <property type="entry name" value="Thioredoxin-like_fold"/>
</dbReference>
<dbReference type="Proteomes" id="UP000024329">
    <property type="component" value="Unassembled WGS sequence"/>
</dbReference>
<feature type="signal peptide" evidence="1">
    <location>
        <begin position="1"/>
        <end position="26"/>
    </location>
</feature>
<dbReference type="AlphaFoldDB" id="A0A031JXJ6"/>
<dbReference type="GO" id="GO:0016853">
    <property type="term" value="F:isomerase activity"/>
    <property type="evidence" value="ECO:0007669"/>
    <property type="project" value="UniProtKB-KW"/>
</dbReference>
<protein>
    <submittedName>
        <fullName evidence="3">Protein-disulfide isomerase</fullName>
    </submittedName>
</protein>
<dbReference type="STRING" id="158500.BES08_15920"/>
<evidence type="ECO:0000256" key="1">
    <source>
        <dbReference type="SAM" id="SignalP"/>
    </source>
</evidence>
<evidence type="ECO:0000313" key="4">
    <source>
        <dbReference type="Proteomes" id="UP000024329"/>
    </source>
</evidence>
<feature type="chain" id="PRO_5001557040" evidence="1">
    <location>
        <begin position="27"/>
        <end position="245"/>
    </location>
</feature>
<dbReference type="InterPro" id="IPR036249">
    <property type="entry name" value="Thioredoxin-like_sf"/>
</dbReference>
<keyword evidence="1" id="KW-0732">Signal</keyword>
<evidence type="ECO:0000259" key="2">
    <source>
        <dbReference type="Pfam" id="PF13462"/>
    </source>
</evidence>
<comment type="caution">
    <text evidence="3">The sequence shown here is derived from an EMBL/GenBank/DDBJ whole genome shotgun (WGS) entry which is preliminary data.</text>
</comment>